<reference evidence="1 2" key="1">
    <citation type="journal article" date="2019" name="Int. J. Syst. Evol. Microbiol.">
        <title>The Global Catalogue of Microorganisms (GCM) 10K type strain sequencing project: providing services to taxonomists for standard genome sequencing and annotation.</title>
        <authorList>
            <consortium name="The Broad Institute Genomics Platform"/>
            <consortium name="The Broad Institute Genome Sequencing Center for Infectious Disease"/>
            <person name="Wu L."/>
            <person name="Ma J."/>
        </authorList>
    </citation>
    <scope>NUCLEOTIDE SEQUENCE [LARGE SCALE GENOMIC DNA]</scope>
    <source>
        <strain evidence="1 2">CGMCC 1.3240</strain>
    </source>
</reference>
<sequence>MGEFVVETAAEEGSDCRILIRDSDTEIQLSCSVRKLAVLQQCIERALSEPSLSGCQLGDDEAIAFSPHSPDEATIYRVVLTVPEGTSSVTATEDQLEEFARAEIQPILDRA</sequence>
<evidence type="ECO:0000313" key="1">
    <source>
        <dbReference type="EMBL" id="MFC6906596.1"/>
    </source>
</evidence>
<keyword evidence="2" id="KW-1185">Reference proteome</keyword>
<dbReference type="RefSeq" id="WP_340605165.1">
    <property type="nucleotide sequence ID" value="NZ_JBBMXV010000004.1"/>
</dbReference>
<dbReference type="Proteomes" id="UP001596312">
    <property type="component" value="Unassembled WGS sequence"/>
</dbReference>
<proteinExistence type="predicted"/>
<gene>
    <name evidence="1" type="ORF">ACFQGH_15475</name>
</gene>
<accession>A0ABD5V757</accession>
<organism evidence="1 2">
    <name type="scientific">Halalkalicoccus tibetensis</name>
    <dbReference type="NCBI Taxonomy" id="175632"/>
    <lineage>
        <taxon>Archaea</taxon>
        <taxon>Methanobacteriati</taxon>
        <taxon>Methanobacteriota</taxon>
        <taxon>Stenosarchaea group</taxon>
        <taxon>Halobacteria</taxon>
        <taxon>Halobacteriales</taxon>
        <taxon>Halococcaceae</taxon>
        <taxon>Halalkalicoccus</taxon>
    </lineage>
</organism>
<dbReference type="EMBL" id="JBHSXQ010000004">
    <property type="protein sequence ID" value="MFC6906596.1"/>
    <property type="molecule type" value="Genomic_DNA"/>
</dbReference>
<protein>
    <submittedName>
        <fullName evidence="1">Uncharacterized protein</fullName>
    </submittedName>
</protein>
<comment type="caution">
    <text evidence="1">The sequence shown here is derived from an EMBL/GenBank/DDBJ whole genome shotgun (WGS) entry which is preliminary data.</text>
</comment>
<evidence type="ECO:0000313" key="2">
    <source>
        <dbReference type="Proteomes" id="UP001596312"/>
    </source>
</evidence>
<dbReference type="AlphaFoldDB" id="A0ABD5V757"/>
<name>A0ABD5V757_9EURY</name>